<dbReference type="Pfam" id="PF12318">
    <property type="entry name" value="FAD-SLDH"/>
    <property type="match status" value="1"/>
</dbReference>
<accession>A0A1I7CSI4</accession>
<organism evidence="2 3">
    <name type="scientific">Paraburkholderia aspalathi</name>
    <dbReference type="NCBI Taxonomy" id="1324617"/>
    <lineage>
        <taxon>Bacteria</taxon>
        <taxon>Pseudomonadati</taxon>
        <taxon>Pseudomonadota</taxon>
        <taxon>Betaproteobacteria</taxon>
        <taxon>Burkholderiales</taxon>
        <taxon>Burkholderiaceae</taxon>
        <taxon>Paraburkholderia</taxon>
    </lineage>
</organism>
<dbReference type="InterPro" id="IPR006311">
    <property type="entry name" value="TAT_signal"/>
</dbReference>
<keyword evidence="4" id="KW-1185">Reference proteome</keyword>
<dbReference type="AlphaFoldDB" id="A0A1I7CSI4"/>
<dbReference type="EMBL" id="FPBH01000007">
    <property type="protein sequence ID" value="SFU02349.1"/>
    <property type="molecule type" value="Genomic_DNA"/>
</dbReference>
<dbReference type="Proteomes" id="UP000198844">
    <property type="component" value="Unassembled WGS sequence"/>
</dbReference>
<evidence type="ECO:0000313" key="3">
    <source>
        <dbReference type="Proteomes" id="UP000198844"/>
    </source>
</evidence>
<dbReference type="InterPro" id="IPR024651">
    <property type="entry name" value="FAD-SLDH_ssu"/>
</dbReference>
<gene>
    <name evidence="1" type="primary">fdhS</name>
    <name evidence="1" type="ORF">R69658_02326</name>
    <name evidence="2" type="ORF">SAMN05192563_1007211</name>
</gene>
<protein>
    <submittedName>
        <fullName evidence="1">Fructose dehydrogenase small subunit</fullName>
    </submittedName>
    <submittedName>
        <fullName evidence="2">Membrane bound FAD containing D-sorbitol dehydrogenase</fullName>
    </submittedName>
</protein>
<evidence type="ECO:0000313" key="2">
    <source>
        <dbReference type="EMBL" id="SFU02349.1"/>
    </source>
</evidence>
<dbReference type="RefSeq" id="WP_093634855.1">
    <property type="nucleotide sequence ID" value="NZ_CAJNAU010000017.1"/>
</dbReference>
<evidence type="ECO:0000313" key="4">
    <source>
        <dbReference type="Proteomes" id="UP000674425"/>
    </source>
</evidence>
<dbReference type="EMBL" id="CAJNAU010000017">
    <property type="protein sequence ID" value="CAE6742720.1"/>
    <property type="molecule type" value="Genomic_DNA"/>
</dbReference>
<dbReference type="OrthoDB" id="8722893at2"/>
<dbReference type="PROSITE" id="PS51318">
    <property type="entry name" value="TAT"/>
    <property type="match status" value="1"/>
</dbReference>
<evidence type="ECO:0000313" key="1">
    <source>
        <dbReference type="EMBL" id="CAE6742720.1"/>
    </source>
</evidence>
<reference evidence="2 3" key="1">
    <citation type="submission" date="2016-10" db="EMBL/GenBank/DDBJ databases">
        <authorList>
            <person name="de Groot N.N."/>
        </authorList>
    </citation>
    <scope>NUCLEOTIDE SEQUENCE [LARGE SCALE GENOMIC DNA]</scope>
    <source>
        <strain evidence="2 3">LMG 27731</strain>
    </source>
</reference>
<reference evidence="1 4" key="2">
    <citation type="submission" date="2021-02" db="EMBL/GenBank/DDBJ databases">
        <authorList>
            <person name="Vanwijnsberghe S."/>
        </authorList>
    </citation>
    <scope>NUCLEOTIDE SEQUENCE [LARGE SCALE GENOMIC DNA]</scope>
    <source>
        <strain evidence="1 4">R-69658</strain>
    </source>
</reference>
<dbReference type="Proteomes" id="UP000674425">
    <property type="component" value="Unassembled WGS sequence"/>
</dbReference>
<proteinExistence type="predicted"/>
<sequence length="176" mass="18943">MPARDRDDSPSMFNLSRRKVIIGGTLLAGSLAAGPALPALLPEADTPFMQLSKLLIPHQLDAEIGKRIVAALTTLRPTLAQDVPALLAIASKKDARIVEDFFPDVPEGPLKETALSIISAWYMGVAVDAPDAQVFAYENALMYQPTRDVMTIPSYAKSGPNGWNADAPPLTDMPKF</sequence>
<name>A0A1I7CSI4_9BURK</name>